<dbReference type="InterPro" id="IPR006612">
    <property type="entry name" value="THAP_Znf"/>
</dbReference>
<dbReference type="Pfam" id="PF05485">
    <property type="entry name" value="THAP"/>
    <property type="match status" value="1"/>
</dbReference>
<evidence type="ECO:0000256" key="4">
    <source>
        <dbReference type="ARBA" id="ARBA00023125"/>
    </source>
</evidence>
<evidence type="ECO:0000256" key="2">
    <source>
        <dbReference type="ARBA" id="ARBA00022771"/>
    </source>
</evidence>
<reference evidence="10" key="1">
    <citation type="journal article" date="2016" name="Gigascience">
        <title>De novo construction of an expanded transcriptome assembly for the western tarnished plant bug, Lygus hesperus.</title>
        <authorList>
            <person name="Tassone E.E."/>
            <person name="Geib S.M."/>
            <person name="Hall B."/>
            <person name="Fabrick J.A."/>
            <person name="Brent C.S."/>
            <person name="Hull J.J."/>
        </authorList>
    </citation>
    <scope>NUCLEOTIDE SEQUENCE</scope>
</reference>
<keyword evidence="4 6" id="KW-0238">DNA-binding</keyword>
<proteinExistence type="predicted"/>
<sequence>MSEEPEEVTCAVVACPNNYTSENSHQNREDLTYHRFPKDSTMKAAWLKACMRPKNWDKADFAYVCSDHFDPTDFNYPDPGSHEVYLSSEAIPSTRIKFSIKAEPIDVEDECQELLNQEGLEIVMGAEDEQDCKDMLTMDQDDSQLVYDQSDSIFLNDLDADRRTCTKCAREFKTEGRLKRHELFCILSDKKSKVGPRANSGTACFVKNCTAKFYHRNKMLKHMELVHNYLLDEKQKLKFANMEEFWTWKENEEERTYSYFSKRTGNHKNTATYHCQRDGPSRATHGKSDNPLIVKRKMTKGNIKENIVCLAHIKTTLNSDGTVTAIYFPSHNHPLSAMDYLHHPLSRATQMFIREKLELGYTPKQIADELLVRQNASAPRDAPTNMTKNQFLHMVNKLDRIRGFLDRERKRIKEEAAGTAPPRVRRSRKVILEEQFQKSKQFQEEVREGRKYLDDPAGYDDDDIGMSVDHGRLDQHQSYSEMYLEDFGDQDDEGETVEGDYAAEANERNEVGEILGTDDLLRTLEGATGVVCKQEDVVQELVLDESGRVSSHPVDYRALYQEAVAINEKLSESVESLQKRLEKKEMQINVLLNALTKSLSKDSDLETLKETVSDGDYEIIVI</sequence>
<dbReference type="PANTHER" id="PTHR33936:SF25">
    <property type="entry name" value="C2H2-TYPE DOMAIN-CONTAINING PROTEIN"/>
    <property type="match status" value="1"/>
</dbReference>
<dbReference type="SUPFAM" id="SSF57716">
    <property type="entry name" value="Glucocorticoid receptor-like (DNA-binding domain)"/>
    <property type="match status" value="1"/>
</dbReference>
<evidence type="ECO:0008006" key="11">
    <source>
        <dbReference type="Google" id="ProtNLM"/>
    </source>
</evidence>
<dbReference type="InterPro" id="IPR052797">
    <property type="entry name" value="RegFact_GeneExpr_CellDeath"/>
</dbReference>
<feature type="domain" description="THAP-type" evidence="9">
    <location>
        <begin position="1"/>
        <end position="95"/>
    </location>
</feature>
<feature type="domain" description="C2H2-type" evidence="8">
    <location>
        <begin position="163"/>
        <end position="192"/>
    </location>
</feature>
<dbReference type="PROSITE" id="PS50950">
    <property type="entry name" value="ZF_THAP"/>
    <property type="match status" value="1"/>
</dbReference>
<dbReference type="GO" id="GO:0008270">
    <property type="term" value="F:zinc ion binding"/>
    <property type="evidence" value="ECO:0007669"/>
    <property type="project" value="UniProtKB-KW"/>
</dbReference>
<keyword evidence="7" id="KW-0175">Coiled coil</keyword>
<name>A0A146M4Q5_LYGHE</name>
<protein>
    <recommendedName>
        <fullName evidence="11">THAP-type domain-containing protein</fullName>
    </recommendedName>
</protein>
<keyword evidence="1" id="KW-0479">Metal-binding</keyword>
<dbReference type="PANTHER" id="PTHR33936">
    <property type="entry name" value="PROTEIN CBG17840"/>
    <property type="match status" value="1"/>
</dbReference>
<dbReference type="EMBL" id="GDHC01003865">
    <property type="protein sequence ID" value="JAQ14764.1"/>
    <property type="molecule type" value="Transcribed_RNA"/>
</dbReference>
<evidence type="ECO:0000313" key="10">
    <source>
        <dbReference type="EMBL" id="JAQ14764.1"/>
    </source>
</evidence>
<evidence type="ECO:0000256" key="6">
    <source>
        <dbReference type="PROSITE-ProRule" id="PRU00309"/>
    </source>
</evidence>
<evidence type="ECO:0000259" key="9">
    <source>
        <dbReference type="PROSITE" id="PS50950"/>
    </source>
</evidence>
<keyword evidence="2 5" id="KW-0863">Zinc-finger</keyword>
<evidence type="ECO:0000256" key="1">
    <source>
        <dbReference type="ARBA" id="ARBA00022723"/>
    </source>
</evidence>
<evidence type="ECO:0000256" key="5">
    <source>
        <dbReference type="PROSITE-ProRule" id="PRU00042"/>
    </source>
</evidence>
<gene>
    <name evidence="10" type="ORF">g.72153</name>
</gene>
<evidence type="ECO:0000256" key="7">
    <source>
        <dbReference type="SAM" id="Coils"/>
    </source>
</evidence>
<evidence type="ECO:0000259" key="8">
    <source>
        <dbReference type="PROSITE" id="PS50157"/>
    </source>
</evidence>
<dbReference type="GO" id="GO:0003677">
    <property type="term" value="F:DNA binding"/>
    <property type="evidence" value="ECO:0007669"/>
    <property type="project" value="UniProtKB-UniRule"/>
</dbReference>
<dbReference type="PROSITE" id="PS00028">
    <property type="entry name" value="ZINC_FINGER_C2H2_1"/>
    <property type="match status" value="1"/>
</dbReference>
<dbReference type="PROSITE" id="PS50157">
    <property type="entry name" value="ZINC_FINGER_C2H2_2"/>
    <property type="match status" value="1"/>
</dbReference>
<dbReference type="AlphaFoldDB" id="A0A146M4Q5"/>
<feature type="coiled-coil region" evidence="7">
    <location>
        <begin position="560"/>
        <end position="594"/>
    </location>
</feature>
<dbReference type="InterPro" id="IPR013087">
    <property type="entry name" value="Znf_C2H2_type"/>
</dbReference>
<keyword evidence="3" id="KW-0862">Zinc</keyword>
<organism evidence="10">
    <name type="scientific">Lygus hesperus</name>
    <name type="common">Western plant bug</name>
    <dbReference type="NCBI Taxonomy" id="30085"/>
    <lineage>
        <taxon>Eukaryota</taxon>
        <taxon>Metazoa</taxon>
        <taxon>Ecdysozoa</taxon>
        <taxon>Arthropoda</taxon>
        <taxon>Hexapoda</taxon>
        <taxon>Insecta</taxon>
        <taxon>Pterygota</taxon>
        <taxon>Neoptera</taxon>
        <taxon>Paraneoptera</taxon>
        <taxon>Hemiptera</taxon>
        <taxon>Heteroptera</taxon>
        <taxon>Panheteroptera</taxon>
        <taxon>Cimicomorpha</taxon>
        <taxon>Miridae</taxon>
        <taxon>Mirini</taxon>
        <taxon>Lygus</taxon>
    </lineage>
</organism>
<evidence type="ECO:0000256" key="3">
    <source>
        <dbReference type="ARBA" id="ARBA00022833"/>
    </source>
</evidence>
<dbReference type="SMART" id="SM00980">
    <property type="entry name" value="THAP"/>
    <property type="match status" value="1"/>
</dbReference>
<accession>A0A146M4Q5</accession>